<geneLocation type="plasmid" evidence="1">
    <name>pSM92_Rh01</name>
</geneLocation>
<accession>A0AB38HXP5</accession>
<comment type="caution">
    <text evidence="1">The sequence shown here is derived from an EMBL/GenBank/DDBJ whole genome shotgun (WGS) entry which is preliminary data.</text>
</comment>
<reference evidence="1 2" key="1">
    <citation type="submission" date="2019-02" db="EMBL/GenBank/DDBJ databases">
        <title>The genomic architecture of introgression among sibling species of bacteria.</title>
        <authorList>
            <person name="Cavassim M.I.A."/>
            <person name="Moeskjaer S."/>
            <person name="Moslemi C."/>
            <person name="Fields B."/>
            <person name="Bachmann A."/>
            <person name="Vilhjalmsson B."/>
            <person name="Schierup M.H."/>
            <person name="Young J.P.W."/>
            <person name="Andersen S.U."/>
        </authorList>
    </citation>
    <scope>NUCLEOTIDE SEQUENCE [LARGE SCALE GENOMIC DNA]</scope>
    <source>
        <strain evidence="1 2">SM92</strain>
        <plasmid evidence="1">pSM92_Rh01</plasmid>
    </source>
</reference>
<dbReference type="AlphaFoldDB" id="A0AB38HXP5"/>
<gene>
    <name evidence="1" type="ORF">ELH40_25360</name>
</gene>
<sequence length="63" mass="7313">MQKALVSAPQIPKFAGKTPGSTLFILLGKLSFVYESKEKMHHKQYKCCRKILMMSINFIIFYQ</sequence>
<keyword evidence="1" id="KW-0614">Plasmid</keyword>
<protein>
    <submittedName>
        <fullName evidence="1">Uncharacterized protein</fullName>
    </submittedName>
</protein>
<organism evidence="1 2">
    <name type="scientific">Rhizobium ruizarguesonis</name>
    <dbReference type="NCBI Taxonomy" id="2081791"/>
    <lineage>
        <taxon>Bacteria</taxon>
        <taxon>Pseudomonadati</taxon>
        <taxon>Pseudomonadota</taxon>
        <taxon>Alphaproteobacteria</taxon>
        <taxon>Hyphomicrobiales</taxon>
        <taxon>Rhizobiaceae</taxon>
        <taxon>Rhizobium/Agrobacterium group</taxon>
        <taxon>Rhizobium</taxon>
    </lineage>
</organism>
<evidence type="ECO:0000313" key="1">
    <source>
        <dbReference type="EMBL" id="TBC06646.1"/>
    </source>
</evidence>
<dbReference type="Proteomes" id="UP000294215">
    <property type="component" value="Unassembled WGS sequence"/>
</dbReference>
<name>A0AB38HXP5_9HYPH</name>
<evidence type="ECO:0000313" key="2">
    <source>
        <dbReference type="Proteomes" id="UP000294215"/>
    </source>
</evidence>
<dbReference type="EMBL" id="SIMR01000002">
    <property type="protein sequence ID" value="TBC06646.1"/>
    <property type="molecule type" value="Genomic_DNA"/>
</dbReference>
<proteinExistence type="predicted"/>